<name>A0AC60NVM9_IXOPE</name>
<dbReference type="EMBL" id="JABSTQ010011458">
    <property type="protein sequence ID" value="KAG0411153.1"/>
    <property type="molecule type" value="Genomic_DNA"/>
</dbReference>
<gene>
    <name evidence="1" type="ORF">HPB47_011719</name>
</gene>
<dbReference type="Proteomes" id="UP000805193">
    <property type="component" value="Unassembled WGS sequence"/>
</dbReference>
<proteinExistence type="predicted"/>
<comment type="caution">
    <text evidence="1">The sequence shown here is derived from an EMBL/GenBank/DDBJ whole genome shotgun (WGS) entry which is preliminary data.</text>
</comment>
<keyword evidence="2" id="KW-1185">Reference proteome</keyword>
<sequence>MNQEFTTSAGPDSALAVKALHRTDTQLVGSITAPGHSPISRPSDLARKGSSHPRSGDGDLLYAYFNLELEPTRVVSVWRDGGSLSCLPAGGGAERPPGAGGVPGMSAALLWLVLLGALLPRPAGTKPSDTCNRHRQVLTAPWGIITDGNDSYRNDSHCEWLVRADASRPFITLRFHEMETECAYDHVFIYDGDSYEAPLLGTFSGRTLPAPVTASSGAMLVLLYSDTNYVLKGFVAEYSASPCPANCSGHGSCLRGACVCDRAWAGAACASPLCPDGCQADRGRGNCSGPCGARARCCRCAPGFAGLSCGLPENPDDGAAGWHLLSRGPPFGARAGHAGVYLPFTDQLFAFGGRAFGRVLGDFRVFNLNDSSWHDLSDASPRPAPRWGHAMAPYAHTVALHGGELADGSLSAELWLYDVARRRWTLEPPGGAPALALHSLTPGDGNRLYAFGGRRDGGAFSGDLWRVNPREGSRWERLSRAGAPPSVGHAAAFHAESRTLLVHGGVVVDYARFSKLGGALWGFQVDAGTWTRFRWAPQGGGRPPTERAFHGAALVGGYLLLFGGHMHRHSLEEKCFDDGLYLFHLRCRKWVPFHLVAGDLPGEAWSGRCPGVYSHVMALRRGHTLLVLGGYRGRMTSDLWAFLLPTTVTHAYSHSASGACIRHRSDVACKSNPACAWCGGSGVCLDRRKKKRRAHSDDARPDHQVAEDVATALDVGERLFADLWNSGMDIPGATAFREFAGVDTTLDPCVELTDDEIVQQVLASAENQSDSDDDYRPQPSTVDITNALTLLLNVYDENTTLAQMQADVITSRRNTKQATIDGFFKPA</sequence>
<accession>A0AC60NVM9</accession>
<evidence type="ECO:0000313" key="2">
    <source>
        <dbReference type="Proteomes" id="UP000805193"/>
    </source>
</evidence>
<organism evidence="1 2">
    <name type="scientific">Ixodes persulcatus</name>
    <name type="common">Taiga tick</name>
    <dbReference type="NCBI Taxonomy" id="34615"/>
    <lineage>
        <taxon>Eukaryota</taxon>
        <taxon>Metazoa</taxon>
        <taxon>Ecdysozoa</taxon>
        <taxon>Arthropoda</taxon>
        <taxon>Chelicerata</taxon>
        <taxon>Arachnida</taxon>
        <taxon>Acari</taxon>
        <taxon>Parasitiformes</taxon>
        <taxon>Ixodida</taxon>
        <taxon>Ixodoidea</taxon>
        <taxon>Ixodidae</taxon>
        <taxon>Ixodinae</taxon>
        <taxon>Ixodes</taxon>
    </lineage>
</organism>
<evidence type="ECO:0000313" key="1">
    <source>
        <dbReference type="EMBL" id="KAG0411153.1"/>
    </source>
</evidence>
<protein>
    <submittedName>
        <fullName evidence="1">Uncharacterized protein</fullName>
    </submittedName>
</protein>
<reference evidence="1 2" key="1">
    <citation type="journal article" date="2020" name="Cell">
        <title>Large-Scale Comparative Analyses of Tick Genomes Elucidate Their Genetic Diversity and Vector Capacities.</title>
        <authorList>
            <consortium name="Tick Genome and Microbiome Consortium (TIGMIC)"/>
            <person name="Jia N."/>
            <person name="Wang J."/>
            <person name="Shi W."/>
            <person name="Du L."/>
            <person name="Sun Y."/>
            <person name="Zhan W."/>
            <person name="Jiang J.F."/>
            <person name="Wang Q."/>
            <person name="Zhang B."/>
            <person name="Ji P."/>
            <person name="Bell-Sakyi L."/>
            <person name="Cui X.M."/>
            <person name="Yuan T.T."/>
            <person name="Jiang B.G."/>
            <person name="Yang W.F."/>
            <person name="Lam T.T."/>
            <person name="Chang Q.C."/>
            <person name="Ding S.J."/>
            <person name="Wang X.J."/>
            <person name="Zhu J.G."/>
            <person name="Ruan X.D."/>
            <person name="Zhao L."/>
            <person name="Wei J.T."/>
            <person name="Ye R.Z."/>
            <person name="Que T.C."/>
            <person name="Du C.H."/>
            <person name="Zhou Y.H."/>
            <person name="Cheng J.X."/>
            <person name="Dai P.F."/>
            <person name="Guo W.B."/>
            <person name="Han X.H."/>
            <person name="Huang E.J."/>
            <person name="Li L.F."/>
            <person name="Wei W."/>
            <person name="Gao Y.C."/>
            <person name="Liu J.Z."/>
            <person name="Shao H.Z."/>
            <person name="Wang X."/>
            <person name="Wang C.C."/>
            <person name="Yang T.C."/>
            <person name="Huo Q.B."/>
            <person name="Li W."/>
            <person name="Chen H.Y."/>
            <person name="Chen S.E."/>
            <person name="Zhou L.G."/>
            <person name="Ni X.B."/>
            <person name="Tian J.H."/>
            <person name="Sheng Y."/>
            <person name="Liu T."/>
            <person name="Pan Y.S."/>
            <person name="Xia L.Y."/>
            <person name="Li J."/>
            <person name="Zhao F."/>
            <person name="Cao W.C."/>
        </authorList>
    </citation>
    <scope>NUCLEOTIDE SEQUENCE [LARGE SCALE GENOMIC DNA]</scope>
    <source>
        <strain evidence="1">Iper-2018</strain>
    </source>
</reference>